<sequence>MTPDQIDEIETYNDPNSCYRSEPELLYTVTLPDGTQLTHQTQDDVMAYVQDELEFGILEDFKAVREEENE</sequence>
<evidence type="ECO:0000313" key="3">
    <source>
        <dbReference type="Proteomes" id="UP000250143"/>
    </source>
</evidence>
<keyword evidence="3" id="KW-1185">Reference proteome</keyword>
<dbReference type="EMBL" id="CP023566">
    <property type="protein sequence ID" value="AWZ41070.1"/>
    <property type="molecule type" value="Genomic_DNA"/>
</dbReference>
<gene>
    <name evidence="2" type="ORF">CPQ89_08590</name>
    <name evidence="1" type="ORF">CPS94_02875</name>
</gene>
<dbReference type="GeneID" id="48466067"/>
<name>A0AAD0P7L0_9LACO</name>
<evidence type="ECO:0000313" key="4">
    <source>
        <dbReference type="Proteomes" id="UP000250153"/>
    </source>
</evidence>
<dbReference type="AlphaFoldDB" id="A0AAD0P7L0"/>
<dbReference type="RefSeq" id="WP_112195234.1">
    <property type="nucleotide sequence ID" value="NZ_CP023565.1"/>
</dbReference>
<evidence type="ECO:0000313" key="2">
    <source>
        <dbReference type="EMBL" id="AWZ41070.1"/>
    </source>
</evidence>
<dbReference type="KEGG" id="lmur:CPS94_02875"/>
<dbReference type="Proteomes" id="UP000250143">
    <property type="component" value="Chromosome"/>
</dbReference>
<accession>A0AAD0P7L0</accession>
<dbReference type="Proteomes" id="UP000250153">
    <property type="component" value="Chromosome"/>
</dbReference>
<evidence type="ECO:0000313" key="1">
    <source>
        <dbReference type="EMBL" id="AWZ37939.1"/>
    </source>
</evidence>
<proteinExistence type="predicted"/>
<reference evidence="3 4" key="1">
    <citation type="submission" date="2017-09" db="EMBL/GenBank/DDBJ databases">
        <title>Predominant Lactobacillus spp. isolated from feces of mice subjected to short-term calorie restriction.</title>
        <authorList>
            <person name="Zhang C."/>
            <person name="Zhao L."/>
            <person name="Pan F."/>
        </authorList>
    </citation>
    <scope>NUCLEOTIDE SEQUENCE [LARGE SCALE GENOMIC DNA]</scope>
    <source>
        <strain evidence="2 3">CR141</strain>
        <strain evidence="1 4">CR147</strain>
    </source>
</reference>
<protein>
    <submittedName>
        <fullName evidence="1">Uncharacterized protein</fullName>
    </submittedName>
</protein>
<organism evidence="1 4">
    <name type="scientific">Ligilactobacillus murinus</name>
    <dbReference type="NCBI Taxonomy" id="1622"/>
    <lineage>
        <taxon>Bacteria</taxon>
        <taxon>Bacillati</taxon>
        <taxon>Bacillota</taxon>
        <taxon>Bacilli</taxon>
        <taxon>Lactobacillales</taxon>
        <taxon>Lactobacillaceae</taxon>
        <taxon>Ligilactobacillus</taxon>
    </lineage>
</organism>
<dbReference type="EMBL" id="CP023565">
    <property type="protein sequence ID" value="AWZ37939.1"/>
    <property type="molecule type" value="Genomic_DNA"/>
</dbReference>